<keyword evidence="6" id="KW-1185">Reference proteome</keyword>
<keyword evidence="3" id="KW-0732">Signal</keyword>
<dbReference type="PROSITE" id="PS50026">
    <property type="entry name" value="EGF_3"/>
    <property type="match status" value="1"/>
</dbReference>
<dbReference type="GeneID" id="114576142"/>
<dbReference type="SUPFAM" id="SSF57196">
    <property type="entry name" value="EGF/Laminin"/>
    <property type="match status" value="1"/>
</dbReference>
<evidence type="ECO:0000256" key="3">
    <source>
        <dbReference type="SAM" id="SignalP"/>
    </source>
</evidence>
<dbReference type="OrthoDB" id="5989513at2759"/>
<reference evidence="5" key="1">
    <citation type="submission" date="2022-11" db="UniProtKB">
        <authorList>
            <consortium name="EnsemblMetazoa"/>
        </authorList>
    </citation>
    <scope>IDENTIFICATION</scope>
</reference>
<feature type="domain" description="EGF-like" evidence="4">
    <location>
        <begin position="113"/>
        <end position="152"/>
    </location>
</feature>
<dbReference type="KEGG" id="epa:114576142"/>
<dbReference type="CDD" id="cd00054">
    <property type="entry name" value="EGF_CA"/>
    <property type="match status" value="1"/>
</dbReference>
<dbReference type="InterPro" id="IPR000742">
    <property type="entry name" value="EGF"/>
</dbReference>
<keyword evidence="2" id="KW-1015">Disulfide bond</keyword>
<proteinExistence type="inferred from homology"/>
<protein>
    <recommendedName>
        <fullName evidence="4">EGF-like domain-containing protein</fullName>
    </recommendedName>
</protein>
<evidence type="ECO:0000256" key="2">
    <source>
        <dbReference type="PROSITE-ProRule" id="PRU00076"/>
    </source>
</evidence>
<feature type="chain" id="PRO_5038024130" description="EGF-like domain-containing protein" evidence="3">
    <location>
        <begin position="22"/>
        <end position="314"/>
    </location>
</feature>
<sequence>MTPEKLLSILIIIFLFKRVYSVLNRDKYGEVKVRNFVKSAEGKVFSKSGSLLSNQTTKSTKECCFKCVQKKECLSVNTIALDQSRFQCELLNWTGTGFEEHLVPKPNSKFMQVKTACSANPCQNGGQCTIKDGGTNYTCTCTLDNSHGRNCEHKKCALFDFETGRLDGWTLTGTAFNNQPTYGDNTQARGYPSSNLKGNWSIGTYEDRPSPSHPPNAQGILPQGTATSPPFLIQGAKLTFLIGGGSDINVVRLELLIGGVVVAKAVSSQNVETMEQQEIDTSSLRGQVAQVRIVDKSSWLWGVIYVDHIQDSCT</sequence>
<dbReference type="AlphaFoldDB" id="A0A913YSP1"/>
<comment type="caution">
    <text evidence="2">Lacks conserved residue(s) required for the propagation of feature annotation.</text>
</comment>
<dbReference type="RefSeq" id="XP_028518078.1">
    <property type="nucleotide sequence ID" value="XM_028662277.1"/>
</dbReference>
<dbReference type="Gene3D" id="2.10.25.10">
    <property type="entry name" value="Laminin"/>
    <property type="match status" value="1"/>
</dbReference>
<keyword evidence="2" id="KW-0245">EGF-like domain</keyword>
<dbReference type="EnsemblMetazoa" id="XM_028662277.1">
    <property type="protein sequence ID" value="XP_028518078.1"/>
    <property type="gene ID" value="LOC114576142"/>
</dbReference>
<name>A0A913YSP1_EXADI</name>
<organism evidence="5 6">
    <name type="scientific">Exaiptasia diaphana</name>
    <name type="common">Tropical sea anemone</name>
    <name type="synonym">Aiptasia pulchella</name>
    <dbReference type="NCBI Taxonomy" id="2652724"/>
    <lineage>
        <taxon>Eukaryota</taxon>
        <taxon>Metazoa</taxon>
        <taxon>Cnidaria</taxon>
        <taxon>Anthozoa</taxon>
        <taxon>Hexacorallia</taxon>
        <taxon>Actiniaria</taxon>
        <taxon>Aiptasiidae</taxon>
        <taxon>Exaiptasia</taxon>
    </lineage>
</organism>
<evidence type="ECO:0000313" key="6">
    <source>
        <dbReference type="Proteomes" id="UP000887567"/>
    </source>
</evidence>
<dbReference type="Proteomes" id="UP000887567">
    <property type="component" value="Unplaced"/>
</dbReference>
<evidence type="ECO:0000256" key="1">
    <source>
        <dbReference type="ARBA" id="ARBA00006373"/>
    </source>
</evidence>
<accession>A0A913YSP1</accession>
<feature type="disulfide bond" evidence="2">
    <location>
        <begin position="122"/>
        <end position="139"/>
    </location>
</feature>
<evidence type="ECO:0000259" key="4">
    <source>
        <dbReference type="PROSITE" id="PS50026"/>
    </source>
</evidence>
<evidence type="ECO:0000313" key="5">
    <source>
        <dbReference type="EnsemblMetazoa" id="XP_028518078.1"/>
    </source>
</evidence>
<comment type="similarity">
    <text evidence="1">Belongs to the EGF domain peptide family.</text>
</comment>
<feature type="signal peptide" evidence="3">
    <location>
        <begin position="1"/>
        <end position="21"/>
    </location>
</feature>